<reference evidence="1 2" key="1">
    <citation type="submission" date="2023-04" db="EMBL/GenBank/DDBJ databases">
        <title>Forest soil microbial communities from Buena Vista Peninsula, Colon Province, Panama.</title>
        <authorList>
            <person name="Bouskill N."/>
        </authorList>
    </citation>
    <scope>NUCLEOTIDE SEQUENCE [LARGE SCALE GENOMIC DNA]</scope>
    <source>
        <strain evidence="1 2">GGS1</strain>
    </source>
</reference>
<evidence type="ECO:0008006" key="3">
    <source>
        <dbReference type="Google" id="ProtNLM"/>
    </source>
</evidence>
<dbReference type="Proteomes" id="UP001160499">
    <property type="component" value="Unassembled WGS sequence"/>
</dbReference>
<sequence>MGKGMDKKELAEFLRRRRELLRPAEVGLVEGRRRRTQGLRHEEAAQLAGMSTDHYALDNALMESQIGLYKTELIKRARR</sequence>
<proteinExistence type="predicted"/>
<protein>
    <recommendedName>
        <fullName evidence="3">Transcriptional regulator</fullName>
    </recommendedName>
</protein>
<organism evidence="1 2">
    <name type="scientific">Streptomyces pseudovenezuelae</name>
    <dbReference type="NCBI Taxonomy" id="67350"/>
    <lineage>
        <taxon>Bacteria</taxon>
        <taxon>Bacillati</taxon>
        <taxon>Actinomycetota</taxon>
        <taxon>Actinomycetes</taxon>
        <taxon>Kitasatosporales</taxon>
        <taxon>Streptomycetaceae</taxon>
        <taxon>Streptomyces</taxon>
        <taxon>Streptomyces aurantiacus group</taxon>
    </lineage>
</organism>
<dbReference type="PANTHER" id="PTHR35010">
    <property type="entry name" value="BLL4672 PROTEIN-RELATED"/>
    <property type="match status" value="1"/>
</dbReference>
<dbReference type="RefSeq" id="WP_432423204.1">
    <property type="nucleotide sequence ID" value="NZ_JARXVH010000020.1"/>
</dbReference>
<evidence type="ECO:0000313" key="2">
    <source>
        <dbReference type="Proteomes" id="UP001160499"/>
    </source>
</evidence>
<dbReference type="PANTHER" id="PTHR35010:SF2">
    <property type="entry name" value="BLL4672 PROTEIN"/>
    <property type="match status" value="1"/>
</dbReference>
<comment type="caution">
    <text evidence="1">The sequence shown here is derived from an EMBL/GenBank/DDBJ whole genome shotgun (WGS) entry which is preliminary data.</text>
</comment>
<name>A0ABT6LZH8_9ACTN</name>
<evidence type="ECO:0000313" key="1">
    <source>
        <dbReference type="EMBL" id="MDH6221096.1"/>
    </source>
</evidence>
<gene>
    <name evidence="1" type="ORF">M2283_008438</name>
</gene>
<dbReference type="EMBL" id="JARXVH010000020">
    <property type="protein sequence ID" value="MDH6221096.1"/>
    <property type="molecule type" value="Genomic_DNA"/>
</dbReference>
<keyword evidence="2" id="KW-1185">Reference proteome</keyword>
<accession>A0ABT6LZH8</accession>